<evidence type="ECO:0000313" key="2">
    <source>
        <dbReference type="Proteomes" id="UP000319976"/>
    </source>
</evidence>
<accession>A0A517T8M9</accession>
<dbReference type="AlphaFoldDB" id="A0A517T8M9"/>
<reference evidence="1 2" key="1">
    <citation type="submission" date="2019-02" db="EMBL/GenBank/DDBJ databases">
        <title>Deep-cultivation of Planctomycetes and their phenomic and genomic characterization uncovers novel biology.</title>
        <authorList>
            <person name="Wiegand S."/>
            <person name="Jogler M."/>
            <person name="Boedeker C."/>
            <person name="Pinto D."/>
            <person name="Vollmers J."/>
            <person name="Rivas-Marin E."/>
            <person name="Kohn T."/>
            <person name="Peeters S.H."/>
            <person name="Heuer A."/>
            <person name="Rast P."/>
            <person name="Oberbeckmann S."/>
            <person name="Bunk B."/>
            <person name="Jeske O."/>
            <person name="Meyerdierks A."/>
            <person name="Storesund J.E."/>
            <person name="Kallscheuer N."/>
            <person name="Luecker S."/>
            <person name="Lage O.M."/>
            <person name="Pohl T."/>
            <person name="Merkel B.J."/>
            <person name="Hornburger P."/>
            <person name="Mueller R.-W."/>
            <person name="Bruemmer F."/>
            <person name="Labrenz M."/>
            <person name="Spormann A.M."/>
            <person name="Op den Camp H."/>
            <person name="Overmann J."/>
            <person name="Amann R."/>
            <person name="Jetten M.S.M."/>
            <person name="Mascher T."/>
            <person name="Medema M.H."/>
            <person name="Devos D.P."/>
            <person name="Kaster A.-K."/>
            <person name="Ovreas L."/>
            <person name="Rohde M."/>
            <person name="Galperin M.Y."/>
            <person name="Jogler C."/>
        </authorList>
    </citation>
    <scope>NUCLEOTIDE SEQUENCE [LARGE SCALE GENOMIC DNA]</scope>
    <source>
        <strain evidence="1 2">V22</strain>
    </source>
</reference>
<dbReference type="Proteomes" id="UP000319976">
    <property type="component" value="Chromosome"/>
</dbReference>
<name>A0A517T8M9_9PLAN</name>
<dbReference type="EMBL" id="CP036316">
    <property type="protein sequence ID" value="QDT64742.1"/>
    <property type="molecule type" value="Genomic_DNA"/>
</dbReference>
<protein>
    <submittedName>
        <fullName evidence="1">Uncharacterized protein</fullName>
    </submittedName>
</protein>
<sequence length="128" mass="14207">MDNRSKITAALSSLLVRRSDDAFVIIEHSETQKFVQFAGSATELLVLDLPSQTLSETEFYIAVELFRKMGVIGIDHDVLDKPGGKVVGQQFSFNKTFRSVDAATRTVEDIFAIVYGFPADCNLEITEN</sequence>
<dbReference type="RefSeq" id="WP_145262160.1">
    <property type="nucleotide sequence ID" value="NZ_CP036316.1"/>
</dbReference>
<gene>
    <name evidence="1" type="ORF">V22_19830</name>
</gene>
<evidence type="ECO:0000313" key="1">
    <source>
        <dbReference type="EMBL" id="QDT64742.1"/>
    </source>
</evidence>
<keyword evidence="2" id="KW-1185">Reference proteome</keyword>
<organism evidence="1 2">
    <name type="scientific">Calycomorphotria hydatis</name>
    <dbReference type="NCBI Taxonomy" id="2528027"/>
    <lineage>
        <taxon>Bacteria</taxon>
        <taxon>Pseudomonadati</taxon>
        <taxon>Planctomycetota</taxon>
        <taxon>Planctomycetia</taxon>
        <taxon>Planctomycetales</taxon>
        <taxon>Planctomycetaceae</taxon>
        <taxon>Calycomorphotria</taxon>
    </lineage>
</organism>
<proteinExistence type="predicted"/>
<dbReference type="OrthoDB" id="3078537at2"/>
<dbReference type="KEGG" id="chya:V22_19830"/>